<gene>
    <name evidence="1" type="ordered locus">BATR1942_21145</name>
</gene>
<reference evidence="1 2" key="1">
    <citation type="journal article" date="2011" name="Front. Microbiol.">
        <title>Genomic signatures of strain selection and enhancement in Bacillus atrophaeus var. globigii, a historical biowarfare simulant.</title>
        <authorList>
            <person name="Gibbons H.S."/>
            <person name="Broomall S.M."/>
            <person name="McNew L.A."/>
            <person name="Daligault H."/>
            <person name="Chapman C."/>
            <person name="Bruce D."/>
            <person name="Karavis M."/>
            <person name="Krepps M."/>
            <person name="McGregor P.A."/>
            <person name="Hong C."/>
            <person name="Park K.H."/>
            <person name="Akmal A."/>
            <person name="Feldman A."/>
            <person name="Lin J.S."/>
            <person name="Chang W.E."/>
            <person name="Higgs B.W."/>
            <person name="Demirev P."/>
            <person name="Lindquist J."/>
            <person name="Liem A."/>
            <person name="Fochler E."/>
            <person name="Read T.D."/>
            <person name="Tapia R."/>
            <person name="Johnson S."/>
            <person name="Bishop-Lilly K.A."/>
            <person name="Detter C."/>
            <person name="Han C."/>
            <person name="Sozhamannan S."/>
            <person name="Rosenzweig C.N."/>
            <person name="Skowronski E.W."/>
        </authorList>
    </citation>
    <scope>NUCLEOTIDE SEQUENCE [LARGE SCALE GENOMIC DNA]</scope>
    <source>
        <strain evidence="1 2">1942</strain>
    </source>
</reference>
<dbReference type="Proteomes" id="UP000006867">
    <property type="component" value="Chromosome"/>
</dbReference>
<protein>
    <submittedName>
        <fullName evidence="1">Transcriptional regulator</fullName>
    </submittedName>
</protein>
<organism evidence="1 2">
    <name type="scientific">Bacillus atrophaeus (strain 1942)</name>
    <dbReference type="NCBI Taxonomy" id="720555"/>
    <lineage>
        <taxon>Bacteria</taxon>
        <taxon>Bacillati</taxon>
        <taxon>Bacillota</taxon>
        <taxon>Bacilli</taxon>
        <taxon>Bacillales</taxon>
        <taxon>Bacillaceae</taxon>
        <taxon>Bacillus</taxon>
    </lineage>
</organism>
<accession>A0ABN3ZIT8</accession>
<evidence type="ECO:0000313" key="2">
    <source>
        <dbReference type="Proteomes" id="UP000006867"/>
    </source>
</evidence>
<keyword evidence="2" id="KW-1185">Reference proteome</keyword>
<evidence type="ECO:0000313" key="1">
    <source>
        <dbReference type="EMBL" id="ADP35144.1"/>
    </source>
</evidence>
<dbReference type="EMBL" id="CP002207">
    <property type="protein sequence ID" value="ADP35144.1"/>
    <property type="molecule type" value="Genomic_DNA"/>
</dbReference>
<name>A0ABN3ZIT8_BACA1</name>
<dbReference type="NCBIfam" id="NF047858">
    <property type="entry name" value="ICEBs1XisBacil"/>
    <property type="match status" value="1"/>
</dbReference>
<proteinExistence type="predicted"/>
<sequence>MNEFLTAKDIQNILGVKQAKAYEIIRSLNKEMENDGYMVIQGKVNRAKFEERYCYKSRRQEQDDHYESKPNSFIYA</sequence>